<evidence type="ECO:0000313" key="4">
    <source>
        <dbReference type="EMBL" id="MBC6996360.1"/>
    </source>
</evidence>
<evidence type="ECO:0000313" key="5">
    <source>
        <dbReference type="Proteomes" id="UP000650081"/>
    </source>
</evidence>
<feature type="region of interest" description="Disordered" evidence="1">
    <location>
        <begin position="573"/>
        <end position="627"/>
    </location>
</feature>
<proteinExistence type="predicted"/>
<evidence type="ECO:0000259" key="3">
    <source>
        <dbReference type="Pfam" id="PF00691"/>
    </source>
</evidence>
<feature type="domain" description="OmpA-like" evidence="3">
    <location>
        <begin position="659"/>
        <end position="722"/>
    </location>
</feature>
<feature type="signal peptide" evidence="2">
    <location>
        <begin position="1"/>
        <end position="23"/>
    </location>
</feature>
<evidence type="ECO:0000256" key="1">
    <source>
        <dbReference type="SAM" id="MobiDB-lite"/>
    </source>
</evidence>
<dbReference type="EMBL" id="JACSIT010000152">
    <property type="protein sequence ID" value="MBC6996360.1"/>
    <property type="molecule type" value="Genomic_DNA"/>
</dbReference>
<dbReference type="Gene3D" id="3.30.1330.60">
    <property type="entry name" value="OmpA-like domain"/>
    <property type="match status" value="1"/>
</dbReference>
<gene>
    <name evidence="4" type="ORF">H9S92_19470</name>
</gene>
<reference evidence="4" key="1">
    <citation type="submission" date="2020-08" db="EMBL/GenBank/DDBJ databases">
        <title>Lewinella bacteria from marine environments.</title>
        <authorList>
            <person name="Zhong Y."/>
        </authorList>
    </citation>
    <scope>NUCLEOTIDE SEQUENCE</scope>
    <source>
        <strain evidence="4">KCTC 42187</strain>
    </source>
</reference>
<dbReference type="AlphaFoldDB" id="A0A923PLQ5"/>
<dbReference type="InterPro" id="IPR006665">
    <property type="entry name" value="OmpA-like"/>
</dbReference>
<feature type="compositionally biased region" description="Basic and acidic residues" evidence="1">
    <location>
        <begin position="437"/>
        <end position="448"/>
    </location>
</feature>
<keyword evidence="5" id="KW-1185">Reference proteome</keyword>
<feature type="chain" id="PRO_5037410765" evidence="2">
    <location>
        <begin position="24"/>
        <end position="735"/>
    </location>
</feature>
<feature type="compositionally biased region" description="Low complexity" evidence="1">
    <location>
        <begin position="461"/>
        <end position="475"/>
    </location>
</feature>
<dbReference type="Pfam" id="PF00691">
    <property type="entry name" value="OmpA"/>
    <property type="match status" value="1"/>
</dbReference>
<feature type="region of interest" description="Disordered" evidence="1">
    <location>
        <begin position="401"/>
        <end position="422"/>
    </location>
</feature>
<keyword evidence="2" id="KW-0732">Signal</keyword>
<dbReference type="InterPro" id="IPR011659">
    <property type="entry name" value="WD40"/>
</dbReference>
<accession>A0A923PLQ5</accession>
<sequence length="735" mass="80823">MRHSYHTLLICLFCVLSLAVVEAQTPVASAASRNVRERDPLLRADGREVFFTRPDFANNKGVDNAADIWTRTRYADGSWGRALNPGSPINTFGHDRAIGISPDGTRLAALRSGASNYIDLLEINGRNWRILESWPLPSDVKAEYGLSFDANAQRLFYSAPGYDGSLDLFLRFARADGEWSEATALRELNGPGQESSPRLATDGRTLYFRRNDREWLRQTEPGGPATVVDIPGSLSQFTFSLDATGLDPVVVLGEPGQERLYSQTLPRTAAPPPAALTRGYLPSPPLPGELTAGVAIAGAAGNLHVRPDAMLRYAVFLREGESLVVDGQLPAVPQSGPAAGGLANVGGASVPSPDQVRLEAGIAQRERELRQLDEARRQYDLAMPKTADEELLELRRQFDQASRPAGDTLPPQSTAKGTAASRERFARELAELERMKEKFRRQQDEKLRQQNRTGNHRWTETEAPATTTPAAAAPDTYAAPSAGSISDYYRSAPDPALARQQAYADSLRLQATVRNNLYGNQQPKVYERQPWENELRRDLPRTTSLSPEEVNRLDAEYQRKLDELATLKAELQRLNNPSPSPEPAPTTYYPQNPPTDHPANRNWTAKGSTIPDPYQRPAPSNEQPTRYSAAYPPATSAAVPTGISFIPNTAYPDGAGYGGLDQLVQQVKSSPVVLEIRVHTPVTMERRAAQLLSEERAITIRDYLTEQGVPARNYRIVGYGNNLTGPGGERVEVFR</sequence>
<evidence type="ECO:0000256" key="2">
    <source>
        <dbReference type="SAM" id="SignalP"/>
    </source>
</evidence>
<dbReference type="Pfam" id="PF07676">
    <property type="entry name" value="PD40"/>
    <property type="match status" value="2"/>
</dbReference>
<feature type="region of interest" description="Disordered" evidence="1">
    <location>
        <begin position="437"/>
        <end position="475"/>
    </location>
</feature>
<comment type="caution">
    <text evidence="4">The sequence shown here is derived from an EMBL/GenBank/DDBJ whole genome shotgun (WGS) entry which is preliminary data.</text>
</comment>
<dbReference type="SUPFAM" id="SSF103088">
    <property type="entry name" value="OmpA-like"/>
    <property type="match status" value="1"/>
</dbReference>
<protein>
    <submittedName>
        <fullName evidence="4">PD40 domain-containing protein</fullName>
    </submittedName>
</protein>
<dbReference type="SUPFAM" id="SSF82171">
    <property type="entry name" value="DPP6 N-terminal domain-like"/>
    <property type="match status" value="1"/>
</dbReference>
<name>A0A923PLQ5_9BACT</name>
<dbReference type="Proteomes" id="UP000650081">
    <property type="component" value="Unassembled WGS sequence"/>
</dbReference>
<organism evidence="4 5">
    <name type="scientific">Neolewinella lacunae</name>
    <dbReference type="NCBI Taxonomy" id="1517758"/>
    <lineage>
        <taxon>Bacteria</taxon>
        <taxon>Pseudomonadati</taxon>
        <taxon>Bacteroidota</taxon>
        <taxon>Saprospiria</taxon>
        <taxon>Saprospirales</taxon>
        <taxon>Lewinellaceae</taxon>
        <taxon>Neolewinella</taxon>
    </lineage>
</organism>
<dbReference type="RefSeq" id="WP_187468369.1">
    <property type="nucleotide sequence ID" value="NZ_JACSIT010000152.1"/>
</dbReference>
<dbReference type="Gene3D" id="2.120.10.30">
    <property type="entry name" value="TolB, C-terminal domain"/>
    <property type="match status" value="1"/>
</dbReference>
<dbReference type="InterPro" id="IPR036737">
    <property type="entry name" value="OmpA-like_sf"/>
</dbReference>
<dbReference type="InterPro" id="IPR011042">
    <property type="entry name" value="6-blade_b-propeller_TolB-like"/>
</dbReference>